<keyword evidence="5" id="KW-1133">Transmembrane helix</keyword>
<feature type="chain" id="PRO_5042661295" description="UDP-glucuronosyltransferase" evidence="5">
    <location>
        <begin position="19"/>
        <end position="516"/>
    </location>
</feature>
<keyword evidence="7" id="KW-1185">Reference proteome</keyword>
<feature type="transmembrane region" description="Helical" evidence="5">
    <location>
        <begin position="468"/>
        <end position="495"/>
    </location>
</feature>
<feature type="signal peptide" evidence="5">
    <location>
        <begin position="1"/>
        <end position="18"/>
    </location>
</feature>
<dbReference type="PANTHER" id="PTHR48043:SF159">
    <property type="entry name" value="EG:EG0003.4 PROTEIN-RELATED"/>
    <property type="match status" value="1"/>
</dbReference>
<evidence type="ECO:0000256" key="1">
    <source>
        <dbReference type="ARBA" id="ARBA00009995"/>
    </source>
</evidence>
<evidence type="ECO:0000313" key="6">
    <source>
        <dbReference type="EMBL" id="KAK5640042.1"/>
    </source>
</evidence>
<evidence type="ECO:0000256" key="5">
    <source>
        <dbReference type="RuleBase" id="RU362059"/>
    </source>
</evidence>
<dbReference type="AlphaFoldDB" id="A0AAN7ZET5"/>
<sequence>MLTIYALIGVVTIHLGSTARILGIVPTPSYSHQVVFQPLFRELSLRGHNVTTITTHPIKDPALTNLTEIDLHFSYETWQKGVVANIFDYSTNPIGSTIKMMASVLEILEQQLSHQSVQEFLNSKQEFDLVIIEASGCVMHAFIAKYKCPFIHMLSYDAPSVTYQEIGNPIHPVLYPHDFYSFYEHLPFLYRLTSVITDYLFKIMVEYAYSYQDKLVSKYFGPNYPPLKEIMENVSMLFVNTDPVFYKVRAHVPAVIQIGSGTHIKPPRPLPKDLQRELDGAKNGFIYLSLGSNAQSMNMPIETRNIILETFAELPYKVLWKFESENLPNKPENVLISKWLPQQDILRHPNIKLFITQGGMQSSEEALYNGVPIIGVPIFGDQFGNIGKMVHKGMGLSIDFDDLNKKEFQEKILEVIQNPKYRNKVKELAELAKDQPSTGLERAVWWSEYVIRHKGAKHLRSPLLDIPWYQYLLLDVLAVLLVILAIFLFILYKVVRYLFCLIRCRYVYVDPEKKRQ</sequence>
<protein>
    <recommendedName>
        <fullName evidence="5">UDP-glucuronosyltransferase</fullName>
        <ecNumber evidence="5">2.4.1.17</ecNumber>
    </recommendedName>
</protein>
<keyword evidence="5" id="KW-0732">Signal</keyword>
<evidence type="ECO:0000313" key="7">
    <source>
        <dbReference type="Proteomes" id="UP001329430"/>
    </source>
</evidence>
<dbReference type="CDD" id="cd03784">
    <property type="entry name" value="GT1_Gtf-like"/>
    <property type="match status" value="1"/>
</dbReference>
<dbReference type="GO" id="GO:0015020">
    <property type="term" value="F:glucuronosyltransferase activity"/>
    <property type="evidence" value="ECO:0007669"/>
    <property type="project" value="UniProtKB-EC"/>
</dbReference>
<dbReference type="GO" id="GO:0016020">
    <property type="term" value="C:membrane"/>
    <property type="evidence" value="ECO:0007669"/>
    <property type="project" value="UniProtKB-SubCell"/>
</dbReference>
<dbReference type="Pfam" id="PF00201">
    <property type="entry name" value="UDPGT"/>
    <property type="match status" value="1"/>
</dbReference>
<name>A0AAN7ZET5_9COLE</name>
<dbReference type="PANTHER" id="PTHR48043">
    <property type="entry name" value="EG:EG0003.4 PROTEIN-RELATED"/>
    <property type="match status" value="1"/>
</dbReference>
<organism evidence="6 7">
    <name type="scientific">Pyrocoelia pectoralis</name>
    <dbReference type="NCBI Taxonomy" id="417401"/>
    <lineage>
        <taxon>Eukaryota</taxon>
        <taxon>Metazoa</taxon>
        <taxon>Ecdysozoa</taxon>
        <taxon>Arthropoda</taxon>
        <taxon>Hexapoda</taxon>
        <taxon>Insecta</taxon>
        <taxon>Pterygota</taxon>
        <taxon>Neoptera</taxon>
        <taxon>Endopterygota</taxon>
        <taxon>Coleoptera</taxon>
        <taxon>Polyphaga</taxon>
        <taxon>Elateriformia</taxon>
        <taxon>Elateroidea</taxon>
        <taxon>Lampyridae</taxon>
        <taxon>Lampyrinae</taxon>
        <taxon>Pyrocoelia</taxon>
    </lineage>
</organism>
<reference evidence="6 7" key="1">
    <citation type="journal article" date="2024" name="Insects">
        <title>An Improved Chromosome-Level Genome Assembly of the Firefly Pyrocoelia pectoralis.</title>
        <authorList>
            <person name="Fu X."/>
            <person name="Meyer-Rochow V.B."/>
            <person name="Ballantyne L."/>
            <person name="Zhu X."/>
        </authorList>
    </citation>
    <scope>NUCLEOTIDE SEQUENCE [LARGE SCALE GENOMIC DNA]</scope>
    <source>
        <strain evidence="6">XCY_ONT2</strain>
    </source>
</reference>
<dbReference type="InterPro" id="IPR002213">
    <property type="entry name" value="UDP_glucos_trans"/>
</dbReference>
<comment type="similarity">
    <text evidence="1 4">Belongs to the UDP-glycosyltransferase family.</text>
</comment>
<keyword evidence="5" id="KW-0812">Transmembrane</keyword>
<evidence type="ECO:0000256" key="2">
    <source>
        <dbReference type="ARBA" id="ARBA00022676"/>
    </source>
</evidence>
<evidence type="ECO:0000256" key="4">
    <source>
        <dbReference type="RuleBase" id="RU003718"/>
    </source>
</evidence>
<keyword evidence="3 4" id="KW-0808">Transferase</keyword>
<dbReference type="EMBL" id="JAVRBK010000008">
    <property type="protein sequence ID" value="KAK5640042.1"/>
    <property type="molecule type" value="Genomic_DNA"/>
</dbReference>
<evidence type="ECO:0000256" key="3">
    <source>
        <dbReference type="ARBA" id="ARBA00022679"/>
    </source>
</evidence>
<dbReference type="Proteomes" id="UP001329430">
    <property type="component" value="Chromosome 8"/>
</dbReference>
<accession>A0AAN7ZET5</accession>
<comment type="subcellular location">
    <subcellularLocation>
        <location evidence="5">Membrane</location>
        <topology evidence="5">Single-pass membrane protein</topology>
    </subcellularLocation>
</comment>
<dbReference type="InterPro" id="IPR050271">
    <property type="entry name" value="UDP-glycosyltransferase"/>
</dbReference>
<dbReference type="SUPFAM" id="SSF53756">
    <property type="entry name" value="UDP-Glycosyltransferase/glycogen phosphorylase"/>
    <property type="match status" value="1"/>
</dbReference>
<dbReference type="Gene3D" id="3.40.50.2000">
    <property type="entry name" value="Glycogen Phosphorylase B"/>
    <property type="match status" value="2"/>
</dbReference>
<proteinExistence type="inferred from homology"/>
<comment type="catalytic activity">
    <reaction evidence="5">
        <text>glucuronate acceptor + UDP-alpha-D-glucuronate = acceptor beta-D-glucuronoside + UDP + H(+)</text>
        <dbReference type="Rhea" id="RHEA:21032"/>
        <dbReference type="ChEBI" id="CHEBI:15378"/>
        <dbReference type="ChEBI" id="CHEBI:58052"/>
        <dbReference type="ChEBI" id="CHEBI:58223"/>
        <dbReference type="ChEBI" id="CHEBI:132367"/>
        <dbReference type="ChEBI" id="CHEBI:132368"/>
        <dbReference type="EC" id="2.4.1.17"/>
    </reaction>
</comment>
<comment type="caution">
    <text evidence="6">The sequence shown here is derived from an EMBL/GenBank/DDBJ whole genome shotgun (WGS) entry which is preliminary data.</text>
</comment>
<dbReference type="InterPro" id="IPR035595">
    <property type="entry name" value="UDP_glycos_trans_CS"/>
</dbReference>
<dbReference type="PROSITE" id="PS00375">
    <property type="entry name" value="UDPGT"/>
    <property type="match status" value="1"/>
</dbReference>
<gene>
    <name evidence="6" type="ORF">RI129_010853</name>
</gene>
<dbReference type="FunFam" id="3.40.50.2000:FF:000050">
    <property type="entry name" value="UDP-glucuronosyltransferase"/>
    <property type="match status" value="1"/>
</dbReference>
<dbReference type="EC" id="2.4.1.17" evidence="5"/>
<keyword evidence="2 4" id="KW-0328">Glycosyltransferase</keyword>
<keyword evidence="5" id="KW-0472">Membrane</keyword>